<dbReference type="Pfam" id="PF00903">
    <property type="entry name" value="Glyoxalase"/>
    <property type="match status" value="1"/>
</dbReference>
<dbReference type="EMBL" id="VTWT01000007">
    <property type="protein sequence ID" value="KAA9331771.1"/>
    <property type="molecule type" value="Genomic_DNA"/>
</dbReference>
<dbReference type="Proteomes" id="UP000326570">
    <property type="component" value="Unassembled WGS sequence"/>
</dbReference>
<protein>
    <submittedName>
        <fullName evidence="2">VOC family protein</fullName>
    </submittedName>
</protein>
<feature type="domain" description="VOC" evidence="1">
    <location>
        <begin position="9"/>
        <end position="125"/>
    </location>
</feature>
<keyword evidence="3" id="KW-1185">Reference proteome</keyword>
<dbReference type="PROSITE" id="PS51819">
    <property type="entry name" value="VOC"/>
    <property type="match status" value="1"/>
</dbReference>
<dbReference type="PANTHER" id="PTHR34109">
    <property type="entry name" value="BNAUNNG04460D PROTEIN-RELATED"/>
    <property type="match status" value="1"/>
</dbReference>
<reference evidence="2 3" key="1">
    <citation type="submission" date="2019-09" db="EMBL/GenBank/DDBJ databases">
        <title>Genome sequence of Adhaeribacter sp. M2.</title>
        <authorList>
            <person name="Srinivasan S."/>
        </authorList>
    </citation>
    <scope>NUCLEOTIDE SEQUENCE [LARGE SCALE GENOMIC DNA]</scope>
    <source>
        <strain evidence="2 3">M2</strain>
    </source>
</reference>
<gene>
    <name evidence="2" type="ORF">F0P94_13250</name>
</gene>
<dbReference type="PANTHER" id="PTHR34109:SF1">
    <property type="entry name" value="VOC DOMAIN-CONTAINING PROTEIN"/>
    <property type="match status" value="1"/>
</dbReference>
<dbReference type="InterPro" id="IPR029068">
    <property type="entry name" value="Glyas_Bleomycin-R_OHBP_Dase"/>
</dbReference>
<evidence type="ECO:0000313" key="3">
    <source>
        <dbReference type="Proteomes" id="UP000326570"/>
    </source>
</evidence>
<name>A0A5N1IP82_9BACT</name>
<dbReference type="Gene3D" id="3.30.720.120">
    <property type="match status" value="1"/>
</dbReference>
<dbReference type="InterPro" id="IPR004360">
    <property type="entry name" value="Glyas_Fos-R_dOase_dom"/>
</dbReference>
<dbReference type="InterPro" id="IPR037523">
    <property type="entry name" value="VOC_core"/>
</dbReference>
<organism evidence="2 3">
    <name type="scientific">Adhaeribacter soli</name>
    <dbReference type="NCBI Taxonomy" id="2607655"/>
    <lineage>
        <taxon>Bacteria</taxon>
        <taxon>Pseudomonadati</taxon>
        <taxon>Bacteroidota</taxon>
        <taxon>Cytophagia</taxon>
        <taxon>Cytophagales</taxon>
        <taxon>Hymenobacteraceae</taxon>
        <taxon>Adhaeribacter</taxon>
    </lineage>
</organism>
<dbReference type="RefSeq" id="WP_150904381.1">
    <property type="nucleotide sequence ID" value="NZ_VTWT01000007.1"/>
</dbReference>
<accession>A0A5N1IP82</accession>
<evidence type="ECO:0000313" key="2">
    <source>
        <dbReference type="EMBL" id="KAA9331771.1"/>
    </source>
</evidence>
<dbReference type="AlphaFoldDB" id="A0A5N1IP82"/>
<comment type="caution">
    <text evidence="2">The sequence shown here is derived from an EMBL/GenBank/DDBJ whole genome shotgun (WGS) entry which is preliminary data.</text>
</comment>
<sequence>MNKLNVPAGYQAVMPYLIVENATGFSRFLTTVFNATEKEKHMRDEKTIMHAEAQIGGSVIMFADSTETWKPMSASMFVYVEDADETYKIALAEGSTSVMEPADQPYGRSCGVTDPFGNTWWITSVK</sequence>
<dbReference type="CDD" id="cd07246">
    <property type="entry name" value="VOC_like"/>
    <property type="match status" value="1"/>
</dbReference>
<evidence type="ECO:0000259" key="1">
    <source>
        <dbReference type="PROSITE" id="PS51819"/>
    </source>
</evidence>
<dbReference type="Gene3D" id="3.30.720.110">
    <property type="match status" value="1"/>
</dbReference>
<proteinExistence type="predicted"/>
<dbReference type="SUPFAM" id="SSF54593">
    <property type="entry name" value="Glyoxalase/Bleomycin resistance protein/Dihydroxybiphenyl dioxygenase"/>
    <property type="match status" value="1"/>
</dbReference>